<evidence type="ECO:0000313" key="1">
    <source>
        <dbReference type="EMBL" id="QSR27708.1"/>
    </source>
</evidence>
<evidence type="ECO:0000313" key="2">
    <source>
        <dbReference type="Proteomes" id="UP000662818"/>
    </source>
</evidence>
<accession>A0ABX7PNY6</accession>
<dbReference type="EMBL" id="CP022295">
    <property type="protein sequence ID" value="QSR27708.1"/>
    <property type="molecule type" value="Genomic_DNA"/>
</dbReference>
<name>A0ABX7PNY6_9ACTN</name>
<organism evidence="1 2">
    <name type="scientific">Nocardioides aromaticivorans</name>
    <dbReference type="NCBI Taxonomy" id="200618"/>
    <lineage>
        <taxon>Bacteria</taxon>
        <taxon>Bacillati</taxon>
        <taxon>Actinomycetota</taxon>
        <taxon>Actinomycetes</taxon>
        <taxon>Propionibacteriales</taxon>
        <taxon>Nocardioidaceae</taxon>
        <taxon>Nocardioides</taxon>
    </lineage>
</organism>
<proteinExistence type="predicted"/>
<reference evidence="1 2" key="1">
    <citation type="submission" date="2017-06" db="EMBL/GenBank/DDBJ databases">
        <title>Complete Genome Sequence of the Soil Carbazole-Degrading Bacterium Nocardioides aromaticivorans IC177.</title>
        <authorList>
            <person name="Vejarano F."/>
            <person name="Suzuki-Minakuchi C."/>
            <person name="Ohtsubo Y."/>
            <person name="Tsuda M."/>
            <person name="Okada K."/>
            <person name="Nojiri H."/>
        </authorList>
    </citation>
    <scope>NUCLEOTIDE SEQUENCE [LARGE SCALE GENOMIC DNA]</scope>
    <source>
        <strain evidence="1 2">IC177</strain>
    </source>
</reference>
<keyword evidence="2" id="KW-1185">Reference proteome</keyword>
<sequence>MALGLLIVVVVGLFAANWLDRRSQADIWHDDYNAVSDAFNAKFNATTPGNASSVPPKWPSCHRVDDHLWKCAQRWAPPGRPHLAEAFLADVSVTDGQIIVGGFTRIPDPDDTTIVDRSE</sequence>
<protein>
    <submittedName>
        <fullName evidence="1">Uncharacterized protein</fullName>
    </submittedName>
</protein>
<gene>
    <name evidence="1" type="ORF">CFH99_18960</name>
</gene>
<dbReference type="Proteomes" id="UP000662818">
    <property type="component" value="Chromosome"/>
</dbReference>